<keyword evidence="7 11" id="KW-0653">Protein transport</keyword>
<evidence type="ECO:0000256" key="11">
    <source>
        <dbReference type="RuleBase" id="RU000634"/>
    </source>
</evidence>
<evidence type="ECO:0000256" key="3">
    <source>
        <dbReference type="ARBA" id="ARBA00022448"/>
    </source>
</evidence>
<feature type="transmembrane region" description="Helical" evidence="11">
    <location>
        <begin position="283"/>
        <end position="306"/>
    </location>
</feature>
<feature type="transmembrane region" description="Helical" evidence="11">
    <location>
        <begin position="67"/>
        <end position="84"/>
    </location>
</feature>
<feature type="transmembrane region" description="Helical" evidence="11">
    <location>
        <begin position="121"/>
        <end position="141"/>
    </location>
</feature>
<comment type="caution">
    <text evidence="11">Lacks conserved residue(s) required for the propagation of feature annotation.</text>
</comment>
<dbReference type="InterPro" id="IPR000133">
    <property type="entry name" value="ER_ret_rcpt"/>
</dbReference>
<keyword evidence="5 11" id="KW-0256">Endoplasmic reticulum</keyword>
<sequence length="445" mass="49931">MMLNLFRVAADGLHLLSVFVLLFKIHHHKSCEGISLKTQILYCIVFTCRYLNLFWDLSSLYLTVYKIVFLSTSYLTVYLMAFKYQGTYRADHDKMHNLWLIVPCAVLALIFNLRFTAWEILWAFSLYLEAVAILPQLMMLIEDEDIENLTSDYIFCLGGYRGLYVLNWVWRFITEPNYRQWRQCIVWVPGIIQTALFGDFFYHFIRCTTIQHPSSPHDVNITIPPPAAPQMAVGTAIPMPLGMPMLPNQEQLAEGAQKMIVATLKDRIVRAALNVVFFPRVSLLFFLIWLIPQVLVFIAEVVIAAVASCPNLTVYLGIDAGVTLLLSGCGFLLRHLLLEALRTNLFNFAIAVLGSTFLANPRFYTAPATNMTMVMTIYYWFTLRSDFGLAVWQQGVAHLGVPLTPQAKKAAAAPMPLPDASVVLGAPIPAGPAPTAEQAAIAAKV</sequence>
<keyword evidence="10 11" id="KW-0675">Receptor</keyword>
<dbReference type="PROSITE" id="PS00951">
    <property type="entry name" value="ER_LUMEN_RECEPTOR_1"/>
    <property type="match status" value="1"/>
</dbReference>
<evidence type="ECO:0000313" key="13">
    <source>
        <dbReference type="Proteomes" id="UP001141327"/>
    </source>
</evidence>
<feature type="transmembrane region" description="Helical" evidence="11">
    <location>
        <begin position="96"/>
        <end position="115"/>
    </location>
</feature>
<dbReference type="PROSITE" id="PS00952">
    <property type="entry name" value="ER_LUMEN_RECEPTOR_2"/>
    <property type="match status" value="1"/>
</dbReference>
<keyword evidence="8 11" id="KW-1133">Transmembrane helix</keyword>
<evidence type="ECO:0000256" key="2">
    <source>
        <dbReference type="ARBA" id="ARBA00010120"/>
    </source>
</evidence>
<gene>
    <name evidence="12" type="ORF">PAPYR_10875</name>
</gene>
<accession>A0ABQ8U4Z8</accession>
<organism evidence="12 13">
    <name type="scientific">Paratrimastix pyriformis</name>
    <dbReference type="NCBI Taxonomy" id="342808"/>
    <lineage>
        <taxon>Eukaryota</taxon>
        <taxon>Metamonada</taxon>
        <taxon>Preaxostyla</taxon>
        <taxon>Paratrimastigidae</taxon>
        <taxon>Paratrimastix</taxon>
    </lineage>
</organism>
<protein>
    <recommendedName>
        <fullName evidence="11">ER lumen protein-retaining receptor</fullName>
    </recommendedName>
</protein>
<evidence type="ECO:0000256" key="6">
    <source>
        <dbReference type="ARBA" id="ARBA00022892"/>
    </source>
</evidence>
<keyword evidence="4 11" id="KW-0812">Transmembrane</keyword>
<evidence type="ECO:0000256" key="8">
    <source>
        <dbReference type="ARBA" id="ARBA00022989"/>
    </source>
</evidence>
<comment type="similarity">
    <text evidence="2 11">Belongs to the ERD2 family.</text>
</comment>
<evidence type="ECO:0000256" key="5">
    <source>
        <dbReference type="ARBA" id="ARBA00022824"/>
    </source>
</evidence>
<dbReference type="Proteomes" id="UP001141327">
    <property type="component" value="Unassembled WGS sequence"/>
</dbReference>
<proteinExistence type="inferred from homology"/>
<feature type="transmembrane region" description="Helical" evidence="11">
    <location>
        <begin position="312"/>
        <end position="333"/>
    </location>
</feature>
<keyword evidence="6" id="KW-0931">ER-Golgi transport</keyword>
<name>A0ABQ8U4Z8_9EUKA</name>
<comment type="subcellular location">
    <subcellularLocation>
        <location evidence="1 11">Endoplasmic reticulum membrane</location>
        <topology evidence="1 11">Multi-pass membrane protein</topology>
    </subcellularLocation>
</comment>
<dbReference type="Pfam" id="PF00810">
    <property type="entry name" value="ER_lumen_recept"/>
    <property type="match status" value="1"/>
</dbReference>
<keyword evidence="13" id="KW-1185">Reference proteome</keyword>
<dbReference type="PANTHER" id="PTHR10585">
    <property type="entry name" value="ER LUMEN PROTEIN RETAINING RECEPTOR"/>
    <property type="match status" value="1"/>
</dbReference>
<evidence type="ECO:0000256" key="7">
    <source>
        <dbReference type="ARBA" id="ARBA00022927"/>
    </source>
</evidence>
<feature type="transmembrane region" description="Helical" evidence="11">
    <location>
        <begin position="345"/>
        <end position="364"/>
    </location>
</feature>
<dbReference type="PRINTS" id="PR00660">
    <property type="entry name" value="ERLUMENR"/>
</dbReference>
<keyword evidence="9 11" id="KW-0472">Membrane</keyword>
<evidence type="ECO:0000256" key="9">
    <source>
        <dbReference type="ARBA" id="ARBA00023136"/>
    </source>
</evidence>
<evidence type="ECO:0000313" key="12">
    <source>
        <dbReference type="EMBL" id="KAJ4454424.1"/>
    </source>
</evidence>
<feature type="transmembrane region" description="Helical" evidence="11">
    <location>
        <begin position="185"/>
        <end position="205"/>
    </location>
</feature>
<evidence type="ECO:0000256" key="1">
    <source>
        <dbReference type="ARBA" id="ARBA00004477"/>
    </source>
</evidence>
<evidence type="ECO:0000256" key="10">
    <source>
        <dbReference type="ARBA" id="ARBA00023170"/>
    </source>
</evidence>
<keyword evidence="3 11" id="KW-0813">Transport</keyword>
<reference evidence="12" key="1">
    <citation type="journal article" date="2022" name="bioRxiv">
        <title>Genomics of Preaxostyla Flagellates Illuminates Evolutionary Transitions and the Path Towards Mitochondrial Loss.</title>
        <authorList>
            <person name="Novak L.V.F."/>
            <person name="Treitli S.C."/>
            <person name="Pyrih J."/>
            <person name="Halakuc P."/>
            <person name="Pipaliya S.V."/>
            <person name="Vacek V."/>
            <person name="Brzon O."/>
            <person name="Soukal P."/>
            <person name="Eme L."/>
            <person name="Dacks J.B."/>
            <person name="Karnkowska A."/>
            <person name="Elias M."/>
            <person name="Hampl V."/>
        </authorList>
    </citation>
    <scope>NUCLEOTIDE SEQUENCE</scope>
    <source>
        <strain evidence="12">RCP-MX</strain>
    </source>
</reference>
<comment type="caution">
    <text evidence="12">The sequence shown here is derived from an EMBL/GenBank/DDBJ whole genome shotgun (WGS) entry which is preliminary data.</text>
</comment>
<feature type="transmembrane region" description="Helical" evidence="11">
    <location>
        <begin position="153"/>
        <end position="173"/>
    </location>
</feature>
<evidence type="ECO:0000256" key="4">
    <source>
        <dbReference type="ARBA" id="ARBA00022692"/>
    </source>
</evidence>
<dbReference type="EMBL" id="JAPMOS010000158">
    <property type="protein sequence ID" value="KAJ4454424.1"/>
    <property type="molecule type" value="Genomic_DNA"/>
</dbReference>